<dbReference type="InterPro" id="IPR014962">
    <property type="entry name" value="YolD"/>
</dbReference>
<sequence>MFNYHGDSRRYSVLFLPYQRNSDKKNLVRDEGQLLNINSALVRAIRENLLIEVKYYAYHNPKIAIGKIAHVDNTLQIIQIESENTIDINMDDVVGIKTYKFA</sequence>
<evidence type="ECO:0000313" key="2">
    <source>
        <dbReference type="Proteomes" id="UP001597040"/>
    </source>
</evidence>
<proteinExistence type="predicted"/>
<organism evidence="1 2">
    <name type="scientific">Virgibacillus byunsanensis</name>
    <dbReference type="NCBI Taxonomy" id="570945"/>
    <lineage>
        <taxon>Bacteria</taxon>
        <taxon>Bacillati</taxon>
        <taxon>Bacillota</taxon>
        <taxon>Bacilli</taxon>
        <taxon>Bacillales</taxon>
        <taxon>Bacillaceae</taxon>
        <taxon>Virgibacillus</taxon>
    </lineage>
</organism>
<dbReference type="Pfam" id="PF08863">
    <property type="entry name" value="YolD"/>
    <property type="match status" value="1"/>
</dbReference>
<accession>A0ABW3LNM3</accession>
<name>A0ABW3LNM3_9BACI</name>
<dbReference type="RefSeq" id="WP_390363673.1">
    <property type="nucleotide sequence ID" value="NZ_JBHTKJ010000053.1"/>
</dbReference>
<keyword evidence="2" id="KW-1185">Reference proteome</keyword>
<comment type="caution">
    <text evidence="1">The sequence shown here is derived from an EMBL/GenBank/DDBJ whole genome shotgun (WGS) entry which is preliminary data.</text>
</comment>
<dbReference type="EMBL" id="JBHTKJ010000053">
    <property type="protein sequence ID" value="MFD1040005.1"/>
    <property type="molecule type" value="Genomic_DNA"/>
</dbReference>
<protein>
    <submittedName>
        <fullName evidence="1">YolD-like family protein</fullName>
    </submittedName>
</protein>
<reference evidence="2" key="1">
    <citation type="journal article" date="2019" name="Int. J. Syst. Evol. Microbiol.">
        <title>The Global Catalogue of Microorganisms (GCM) 10K type strain sequencing project: providing services to taxonomists for standard genome sequencing and annotation.</title>
        <authorList>
            <consortium name="The Broad Institute Genomics Platform"/>
            <consortium name="The Broad Institute Genome Sequencing Center for Infectious Disease"/>
            <person name="Wu L."/>
            <person name="Ma J."/>
        </authorList>
    </citation>
    <scope>NUCLEOTIDE SEQUENCE [LARGE SCALE GENOMIC DNA]</scope>
    <source>
        <strain evidence="2">CCUG 56754</strain>
    </source>
</reference>
<evidence type="ECO:0000313" key="1">
    <source>
        <dbReference type="EMBL" id="MFD1040005.1"/>
    </source>
</evidence>
<dbReference type="Proteomes" id="UP001597040">
    <property type="component" value="Unassembled WGS sequence"/>
</dbReference>
<gene>
    <name evidence="1" type="ORF">ACFQ3N_16655</name>
</gene>